<dbReference type="SUPFAM" id="SSF56112">
    <property type="entry name" value="Protein kinase-like (PK-like)"/>
    <property type="match status" value="1"/>
</dbReference>
<evidence type="ECO:0000256" key="10">
    <source>
        <dbReference type="ARBA" id="ARBA00022842"/>
    </source>
</evidence>
<protein>
    <recommendedName>
        <fullName evidence="3">mitogen-activated protein kinase kinase kinase</fullName>
        <ecNumber evidence="3">2.7.11.25</ecNumber>
    </recommendedName>
</protein>
<dbReference type="Pfam" id="PF20302">
    <property type="entry name" value="HisK-N-like"/>
    <property type="match status" value="1"/>
</dbReference>
<dbReference type="PANTHER" id="PTHR11584">
    <property type="entry name" value="SERINE/THREONINE PROTEIN KINASE"/>
    <property type="match status" value="1"/>
</dbReference>
<dbReference type="InterPro" id="IPR011009">
    <property type="entry name" value="Kinase-like_dom_sf"/>
</dbReference>
<gene>
    <name evidence="17" type="primary">106060548</name>
</gene>
<evidence type="ECO:0000256" key="1">
    <source>
        <dbReference type="ARBA" id="ARBA00001946"/>
    </source>
</evidence>
<keyword evidence="9 14" id="KW-0067">ATP-binding</keyword>
<dbReference type="PROSITE" id="PS00107">
    <property type="entry name" value="PROTEIN_KINASE_ATP"/>
    <property type="match status" value="1"/>
</dbReference>
<sequence length="1330" mass="152211">MKVVCVVNENGELKGPAVSSELLLAREKAFKELQTVVKEANGTLELVPFQKLDFGETAVLDTFYNAELAVVDMSLSVQQAPLFYHIGIRQSMGMKHNIVTIFDSDPEMSMSLKMSCQAGILFLPYQIDGNGQCVVSDPGATRMSELCVIHPETIGLGKKLKTMFEDMDEDNIIHAKERFLSDLRKARETYKGEDLKQALLGMRRRLDDPQLLTVDTVFNMLISFREVQDYKAMVKLVEDVSTFPFIKIENNIGIQYLYSFSLNRNGNREKALSVILKAIEKSETPVPDMICLCGRIYKDKFVDSDYTDQDALHNAITWYRKGFEVQPNEYAGINLATLLVISGKDFSTCTELQRIGITLNNLIGKKGSLSSLNNYWDVATFFEISVLAEDFNKAVQAADCMYRLEPPEWYLKSTIGNITLINRFRKSKNNNINSKESQLFGFWMDFFIEVSKPLSELTSSQFPVLLLEPNREFIPSYIQINVEIQEKNVRLWHVWQDPKDHRPNDWTFPAETIKRVSLYKRDSRAIFLYVQDISDDDYHIFFSSDDQAQRFYRMMSSLATSPDCLNDEDDIEDVVDYVYDLDDKGNRILLGKGTYGAVYAARDKKTQIKVAVKEVPEKYHQEVQPLHEEIKLHMRLSHKNIVRYLGSVSEEGYFKIFMEQVPGGSLSQLLRSKWGPLKENEPTIAFYTKQILEGLKYLHDNKIVHRDIKGDNVLVNTYSGVLKISDFGTSKRLSGINPCADTFAGTIQYMAPEVIDKGIRGYGPPADIWSLGCTVIEMATGKPPFIELGSPEAAMFKVGFYKMHPQIPESMSSRAKEFLLRCFEPEPQNRATATELLDHPFLYENLGSRRKRARKTKEEHEHVDFLRSVSEPMGKGKSMDELKLRIPRITKLQTELFGSQENLREELDTIDEGRRLLSVPMTILTPASSSADLNSMDDHPREDFRQRSLSDSHTRLPRRRFYLTSPQQQTQSFSSESNMSTDTSPVQTYLLSPDIESHESYNREGGFYLLRKDSERRQTLGRILEQDHVKICANWYTMLHKDTTISRPKLSLDHLMYILMGIKEFILEQSKTSIKEAIDKLLDTLKKEELELDAPVLMEIQLALYVFQDAVSMNLREHSIKPHWMFALDNLLRQAVQVAITILSPELGANLTSTTRGDEEVVTSGVSSANSLKAQTYRKQVANELENQSAILQEENLRLLYELVETQKEYQSILKQSLQEKKMSILQLRVILTGEGSLDNSKESSPAPDAIDEEDHPDLTKCDQDLVAWLQQLRIDADSIQAVCDEEYTLDDILELVTWHDLQQLNIKGGIRCRIWRAILEHRTKPRENG</sequence>
<comment type="catalytic activity">
    <reaction evidence="13">
        <text>L-seryl-[protein] + ATP = O-phospho-L-seryl-[protein] + ADP + H(+)</text>
        <dbReference type="Rhea" id="RHEA:17989"/>
        <dbReference type="Rhea" id="RHEA-COMP:9863"/>
        <dbReference type="Rhea" id="RHEA-COMP:11604"/>
        <dbReference type="ChEBI" id="CHEBI:15378"/>
        <dbReference type="ChEBI" id="CHEBI:29999"/>
        <dbReference type="ChEBI" id="CHEBI:30616"/>
        <dbReference type="ChEBI" id="CHEBI:83421"/>
        <dbReference type="ChEBI" id="CHEBI:456216"/>
        <dbReference type="EC" id="2.7.11.25"/>
    </reaction>
</comment>
<dbReference type="InterPro" id="IPR025136">
    <property type="entry name" value="MAP3K_TRAF-bd"/>
</dbReference>
<dbReference type="VEuPathDB" id="VectorBase:BGLB005032"/>
<dbReference type="STRING" id="6526.A0A2C9JMZ6"/>
<dbReference type="Pfam" id="PF00069">
    <property type="entry name" value="Pkinase"/>
    <property type="match status" value="1"/>
</dbReference>
<evidence type="ECO:0000256" key="2">
    <source>
        <dbReference type="ARBA" id="ARBA00006529"/>
    </source>
</evidence>
<evidence type="ECO:0000256" key="12">
    <source>
        <dbReference type="ARBA" id="ARBA00047559"/>
    </source>
</evidence>
<evidence type="ECO:0000256" key="8">
    <source>
        <dbReference type="ARBA" id="ARBA00022777"/>
    </source>
</evidence>
<evidence type="ECO:0000256" key="14">
    <source>
        <dbReference type="PROSITE-ProRule" id="PRU10141"/>
    </source>
</evidence>
<keyword evidence="4" id="KW-0723">Serine/threonine-protein kinase</keyword>
<dbReference type="Pfam" id="PF13281">
    <property type="entry name" value="MAP3K_TRAF_bd"/>
    <property type="match status" value="1"/>
</dbReference>
<dbReference type="SMART" id="SM00220">
    <property type="entry name" value="S_TKc"/>
    <property type="match status" value="1"/>
</dbReference>
<dbReference type="FunFam" id="3.30.200.20:FF:000067">
    <property type="entry name" value="Mitogen-activated protein kinase kinase kinase 5"/>
    <property type="match status" value="1"/>
</dbReference>
<dbReference type="PANTHER" id="PTHR11584:SF394">
    <property type="entry name" value="APOPTOTIC SIGNAL-REGULATING KINASE 1, ISOFORM C"/>
    <property type="match status" value="1"/>
</dbReference>
<feature type="compositionally biased region" description="Low complexity" evidence="15">
    <location>
        <begin position="965"/>
        <end position="977"/>
    </location>
</feature>
<keyword evidence="10" id="KW-0460">Magnesium</keyword>
<dbReference type="GO" id="GO:0004709">
    <property type="term" value="F:MAP kinase kinase kinase activity"/>
    <property type="evidence" value="ECO:0007669"/>
    <property type="project" value="UniProtKB-EC"/>
</dbReference>
<reference evidence="17" key="1">
    <citation type="submission" date="2020-05" db="UniProtKB">
        <authorList>
            <consortium name="EnsemblMetazoa"/>
        </authorList>
    </citation>
    <scope>IDENTIFICATION</scope>
    <source>
        <strain evidence="17">BB02</strain>
    </source>
</reference>
<accession>A0A2C9JMZ6</accession>
<evidence type="ECO:0000256" key="7">
    <source>
        <dbReference type="ARBA" id="ARBA00022741"/>
    </source>
</evidence>
<name>A0A2C9JMZ6_BIOGL</name>
<keyword evidence="6" id="KW-0479">Metal-binding</keyword>
<dbReference type="InterPro" id="IPR008271">
    <property type="entry name" value="Ser/Thr_kinase_AS"/>
</dbReference>
<proteinExistence type="inferred from homology"/>
<dbReference type="GO" id="GO:0005524">
    <property type="term" value="F:ATP binding"/>
    <property type="evidence" value="ECO:0007669"/>
    <property type="project" value="UniProtKB-UniRule"/>
</dbReference>
<evidence type="ECO:0000256" key="5">
    <source>
        <dbReference type="ARBA" id="ARBA00022679"/>
    </source>
</evidence>
<organism evidence="17 18">
    <name type="scientific">Biomphalaria glabrata</name>
    <name type="common">Bloodfluke planorb</name>
    <name type="synonym">Freshwater snail</name>
    <dbReference type="NCBI Taxonomy" id="6526"/>
    <lineage>
        <taxon>Eukaryota</taxon>
        <taxon>Metazoa</taxon>
        <taxon>Spiralia</taxon>
        <taxon>Lophotrochozoa</taxon>
        <taxon>Mollusca</taxon>
        <taxon>Gastropoda</taxon>
        <taxon>Heterobranchia</taxon>
        <taxon>Euthyneura</taxon>
        <taxon>Panpulmonata</taxon>
        <taxon>Hygrophila</taxon>
        <taxon>Lymnaeoidea</taxon>
        <taxon>Planorbidae</taxon>
        <taxon>Biomphalaria</taxon>
    </lineage>
</organism>
<evidence type="ECO:0000256" key="6">
    <source>
        <dbReference type="ARBA" id="ARBA00022723"/>
    </source>
</evidence>
<dbReference type="InterPro" id="IPR013761">
    <property type="entry name" value="SAM/pointed_sf"/>
</dbReference>
<keyword evidence="11" id="KW-0175">Coiled coil</keyword>
<comment type="catalytic activity">
    <reaction evidence="12">
        <text>L-threonyl-[protein] + ATP = O-phospho-L-threonyl-[protein] + ADP + H(+)</text>
        <dbReference type="Rhea" id="RHEA:46608"/>
        <dbReference type="Rhea" id="RHEA-COMP:11060"/>
        <dbReference type="Rhea" id="RHEA-COMP:11605"/>
        <dbReference type="ChEBI" id="CHEBI:15378"/>
        <dbReference type="ChEBI" id="CHEBI:30013"/>
        <dbReference type="ChEBI" id="CHEBI:30616"/>
        <dbReference type="ChEBI" id="CHEBI:61977"/>
        <dbReference type="ChEBI" id="CHEBI:456216"/>
        <dbReference type="EC" id="2.7.11.25"/>
    </reaction>
</comment>
<dbReference type="FunFam" id="1.10.510.10:FF:000054">
    <property type="entry name" value="Mitogen-activated protein kinase kinase kinase 5"/>
    <property type="match status" value="1"/>
</dbReference>
<evidence type="ECO:0000256" key="13">
    <source>
        <dbReference type="ARBA" id="ARBA00048329"/>
    </source>
</evidence>
<dbReference type="EnsemblMetazoa" id="BGLB005032-RF">
    <property type="protein sequence ID" value="BGLB005032-PF"/>
    <property type="gene ID" value="BGLB005032"/>
</dbReference>
<dbReference type="SUPFAM" id="SSF47769">
    <property type="entry name" value="SAM/Pointed domain"/>
    <property type="match status" value="1"/>
</dbReference>
<dbReference type="RefSeq" id="XP_013073925.2">
    <property type="nucleotide sequence ID" value="XM_013218471.2"/>
</dbReference>
<keyword evidence="5" id="KW-0808">Transferase</keyword>
<comment type="similarity">
    <text evidence="2">Belongs to the protein kinase superfamily. STE Ser/Thr protein kinase family. MAP kinase kinase kinase subfamily.</text>
</comment>
<evidence type="ECO:0000259" key="16">
    <source>
        <dbReference type="PROSITE" id="PS50011"/>
    </source>
</evidence>
<dbReference type="OrthoDB" id="275301at2759"/>
<dbReference type="EC" id="2.7.11.25" evidence="3"/>
<dbReference type="KEGG" id="bgt:106060548"/>
<feature type="domain" description="Protein kinase" evidence="16">
    <location>
        <begin position="584"/>
        <end position="842"/>
    </location>
</feature>
<dbReference type="InterPro" id="IPR017441">
    <property type="entry name" value="Protein_kinase_ATP_BS"/>
</dbReference>
<feature type="compositionally biased region" description="Basic and acidic residues" evidence="15">
    <location>
        <begin position="936"/>
        <end position="954"/>
    </location>
</feature>
<evidence type="ECO:0000256" key="11">
    <source>
        <dbReference type="ARBA" id="ARBA00023054"/>
    </source>
</evidence>
<dbReference type="PROSITE" id="PS00108">
    <property type="entry name" value="PROTEIN_KINASE_ST"/>
    <property type="match status" value="1"/>
</dbReference>
<evidence type="ECO:0000313" key="18">
    <source>
        <dbReference type="Proteomes" id="UP000076420"/>
    </source>
</evidence>
<dbReference type="Pfam" id="PF19039">
    <property type="entry name" value="ASK_PH"/>
    <property type="match status" value="1"/>
</dbReference>
<evidence type="ECO:0000256" key="15">
    <source>
        <dbReference type="SAM" id="MobiDB-lite"/>
    </source>
</evidence>
<dbReference type="PROSITE" id="PS50011">
    <property type="entry name" value="PROTEIN_KINASE_DOM"/>
    <property type="match status" value="1"/>
</dbReference>
<feature type="region of interest" description="Disordered" evidence="15">
    <location>
        <begin position="928"/>
        <end position="985"/>
    </location>
</feature>
<evidence type="ECO:0000256" key="3">
    <source>
        <dbReference type="ARBA" id="ARBA00012406"/>
    </source>
</evidence>
<dbReference type="Proteomes" id="UP000076420">
    <property type="component" value="Unassembled WGS sequence"/>
</dbReference>
<dbReference type="InterPro" id="IPR046873">
    <property type="entry name" value="HisK-N-like"/>
</dbReference>
<evidence type="ECO:0000256" key="4">
    <source>
        <dbReference type="ARBA" id="ARBA00022527"/>
    </source>
</evidence>
<dbReference type="Gene3D" id="3.30.200.20">
    <property type="entry name" value="Phosphorylase Kinase, domain 1"/>
    <property type="match status" value="1"/>
</dbReference>
<dbReference type="InterPro" id="IPR046872">
    <property type="entry name" value="DRHyd-ASK"/>
</dbReference>
<dbReference type="InterPro" id="IPR000719">
    <property type="entry name" value="Prot_kinase_dom"/>
</dbReference>
<keyword evidence="7 14" id="KW-0547">Nucleotide-binding</keyword>
<dbReference type="CDD" id="cd06624">
    <property type="entry name" value="STKc_ASK"/>
    <property type="match status" value="1"/>
</dbReference>
<dbReference type="GO" id="GO:0046872">
    <property type="term" value="F:metal ion binding"/>
    <property type="evidence" value="ECO:0007669"/>
    <property type="project" value="UniProtKB-KW"/>
</dbReference>
<keyword evidence="8" id="KW-0418">Kinase</keyword>
<dbReference type="Gene3D" id="1.10.510.10">
    <property type="entry name" value="Transferase(Phosphotransferase) domain 1"/>
    <property type="match status" value="1"/>
</dbReference>
<evidence type="ECO:0000313" key="17">
    <source>
        <dbReference type="EnsemblMetazoa" id="BGLB005032-PF"/>
    </source>
</evidence>
<dbReference type="Pfam" id="PF20309">
    <property type="entry name" value="DRHyd-ASK"/>
    <property type="match status" value="1"/>
</dbReference>
<comment type="cofactor">
    <cofactor evidence="1">
        <name>Mg(2+)</name>
        <dbReference type="ChEBI" id="CHEBI:18420"/>
    </cofactor>
</comment>
<dbReference type="Gene3D" id="1.10.150.50">
    <property type="entry name" value="Transcription Factor, Ets-1"/>
    <property type="match status" value="1"/>
</dbReference>
<feature type="binding site" evidence="14">
    <location>
        <position position="613"/>
    </location>
    <ligand>
        <name>ATP</name>
        <dbReference type="ChEBI" id="CHEBI:30616"/>
    </ligand>
</feature>
<dbReference type="VEuPathDB" id="VectorBase:BGLAX_036050"/>
<feature type="region of interest" description="Disordered" evidence="15">
    <location>
        <begin position="1237"/>
        <end position="1257"/>
    </location>
</feature>
<evidence type="ECO:0000256" key="9">
    <source>
        <dbReference type="ARBA" id="ARBA00022840"/>
    </source>
</evidence>
<dbReference type="InterPro" id="IPR043969">
    <property type="entry name" value="MAP3K_PH"/>
</dbReference>